<dbReference type="GO" id="GO:0005524">
    <property type="term" value="F:ATP binding"/>
    <property type="evidence" value="ECO:0007669"/>
    <property type="project" value="UniProtKB-KW"/>
</dbReference>
<dbReference type="PROSITE" id="PS00211">
    <property type="entry name" value="ABC_TRANSPORTER_1"/>
    <property type="match status" value="1"/>
</dbReference>
<dbReference type="InterPro" id="IPR017871">
    <property type="entry name" value="ABC_transporter-like_CS"/>
</dbReference>
<dbReference type="InterPro" id="IPR015854">
    <property type="entry name" value="ABC_transpr_LolD-like"/>
</dbReference>
<dbReference type="InterPro" id="IPR027417">
    <property type="entry name" value="P-loop_NTPase"/>
</dbReference>
<dbReference type="Gene3D" id="3.40.50.300">
    <property type="entry name" value="P-loop containing nucleotide triphosphate hydrolases"/>
    <property type="match status" value="1"/>
</dbReference>
<keyword evidence="1" id="KW-0813">Transport</keyword>
<dbReference type="GO" id="GO:0022857">
    <property type="term" value="F:transmembrane transporter activity"/>
    <property type="evidence" value="ECO:0007669"/>
    <property type="project" value="TreeGrafter"/>
</dbReference>
<evidence type="ECO:0000256" key="3">
    <source>
        <dbReference type="ARBA" id="ARBA00022840"/>
    </source>
</evidence>
<evidence type="ECO:0000259" key="4">
    <source>
        <dbReference type="PROSITE" id="PS50893"/>
    </source>
</evidence>
<dbReference type="Proteomes" id="UP000697710">
    <property type="component" value="Unassembled WGS sequence"/>
</dbReference>
<dbReference type="InterPro" id="IPR017911">
    <property type="entry name" value="MacB-like_ATP-bd"/>
</dbReference>
<organism evidence="5 6">
    <name type="scientific">Eiseniibacteriota bacterium</name>
    <dbReference type="NCBI Taxonomy" id="2212470"/>
    <lineage>
        <taxon>Bacteria</taxon>
        <taxon>Candidatus Eiseniibacteriota</taxon>
    </lineage>
</organism>
<dbReference type="AlphaFoldDB" id="A0A956LYS9"/>
<evidence type="ECO:0000256" key="1">
    <source>
        <dbReference type="ARBA" id="ARBA00022448"/>
    </source>
</evidence>
<dbReference type="GO" id="GO:0005886">
    <property type="term" value="C:plasma membrane"/>
    <property type="evidence" value="ECO:0007669"/>
    <property type="project" value="TreeGrafter"/>
</dbReference>
<dbReference type="CDD" id="cd03255">
    <property type="entry name" value="ABC_MJ0796_LolCDE_FtsE"/>
    <property type="match status" value="1"/>
</dbReference>
<evidence type="ECO:0000313" key="5">
    <source>
        <dbReference type="EMBL" id="MCA9727698.1"/>
    </source>
</evidence>
<dbReference type="SMART" id="SM00382">
    <property type="entry name" value="AAA"/>
    <property type="match status" value="1"/>
</dbReference>
<accession>A0A956LYS9</accession>
<keyword evidence="3 5" id="KW-0067">ATP-binding</keyword>
<dbReference type="EMBL" id="JAGQHR010000216">
    <property type="protein sequence ID" value="MCA9727698.1"/>
    <property type="molecule type" value="Genomic_DNA"/>
</dbReference>
<keyword evidence="2" id="KW-0547">Nucleotide-binding</keyword>
<dbReference type="SUPFAM" id="SSF52540">
    <property type="entry name" value="P-loop containing nucleoside triphosphate hydrolases"/>
    <property type="match status" value="1"/>
</dbReference>
<protein>
    <submittedName>
        <fullName evidence="5">ABC transporter ATP-binding protein</fullName>
    </submittedName>
</protein>
<comment type="caution">
    <text evidence="5">The sequence shown here is derived from an EMBL/GenBank/DDBJ whole genome shotgun (WGS) entry which is preliminary data.</text>
</comment>
<dbReference type="Pfam" id="PF00005">
    <property type="entry name" value="ABC_tran"/>
    <property type="match status" value="1"/>
</dbReference>
<dbReference type="PROSITE" id="PS50893">
    <property type="entry name" value="ABC_TRANSPORTER_2"/>
    <property type="match status" value="1"/>
</dbReference>
<evidence type="ECO:0000256" key="2">
    <source>
        <dbReference type="ARBA" id="ARBA00022741"/>
    </source>
</evidence>
<reference evidence="5" key="2">
    <citation type="journal article" date="2021" name="Microbiome">
        <title>Successional dynamics and alternative stable states in a saline activated sludge microbial community over 9 years.</title>
        <authorList>
            <person name="Wang Y."/>
            <person name="Ye J."/>
            <person name="Ju F."/>
            <person name="Liu L."/>
            <person name="Boyd J.A."/>
            <person name="Deng Y."/>
            <person name="Parks D.H."/>
            <person name="Jiang X."/>
            <person name="Yin X."/>
            <person name="Woodcroft B.J."/>
            <person name="Tyson G.W."/>
            <person name="Hugenholtz P."/>
            <person name="Polz M.F."/>
            <person name="Zhang T."/>
        </authorList>
    </citation>
    <scope>NUCLEOTIDE SEQUENCE</scope>
    <source>
        <strain evidence="5">HKST-UBA01</strain>
    </source>
</reference>
<dbReference type="InterPro" id="IPR003439">
    <property type="entry name" value="ABC_transporter-like_ATP-bd"/>
</dbReference>
<gene>
    <name evidence="5" type="ORF">KC729_08440</name>
</gene>
<dbReference type="PANTHER" id="PTHR24220">
    <property type="entry name" value="IMPORT ATP-BINDING PROTEIN"/>
    <property type="match status" value="1"/>
</dbReference>
<reference evidence="5" key="1">
    <citation type="submission" date="2020-04" db="EMBL/GenBank/DDBJ databases">
        <authorList>
            <person name="Zhang T."/>
        </authorList>
    </citation>
    <scope>NUCLEOTIDE SEQUENCE</scope>
    <source>
        <strain evidence="5">HKST-UBA01</strain>
    </source>
</reference>
<evidence type="ECO:0000313" key="6">
    <source>
        <dbReference type="Proteomes" id="UP000697710"/>
    </source>
</evidence>
<feature type="domain" description="ABC transporter" evidence="4">
    <location>
        <begin position="16"/>
        <end position="237"/>
    </location>
</feature>
<dbReference type="InterPro" id="IPR003593">
    <property type="entry name" value="AAA+_ATPase"/>
</dbReference>
<dbReference type="GO" id="GO:0016887">
    <property type="term" value="F:ATP hydrolysis activity"/>
    <property type="evidence" value="ECO:0007669"/>
    <property type="project" value="InterPro"/>
</dbReference>
<proteinExistence type="predicted"/>
<sequence length="238" mass="25601">MSTDGTPRDGTTTPVLEILHVTKSFPSASRRLVALHDVSLRVDPGRAIAILGRSGSGKSTLLHLAAGIEVPTGGRVVVLGRDLAALGETERTLLRRREIGLVFQFFHLLPQLSILDNVCLPDWIAGDGGSATEGRARELLERVGLEDRAADRVESLSGGEQQRVAICRALLRRPHLLLADEPTGNLDDDNAAIVMDLLVRLARAEGSSLLYATHSTEFAARADTRYRLHGGVLEPGVP</sequence>
<name>A0A956LYS9_UNCEI</name>